<protein>
    <recommendedName>
        <fullName evidence="5">Metallo-beta-lactamase domain-containing protein</fullName>
    </recommendedName>
</protein>
<keyword evidence="4" id="KW-0862">Zinc</keyword>
<dbReference type="PANTHER" id="PTHR42978:SF5">
    <property type="entry name" value="METALLO-BETA-LACTAMASE DOMAIN-CONTAINING PROTEIN"/>
    <property type="match status" value="1"/>
</dbReference>
<dbReference type="GO" id="GO:0046872">
    <property type="term" value="F:metal ion binding"/>
    <property type="evidence" value="ECO:0007669"/>
    <property type="project" value="UniProtKB-KW"/>
</dbReference>
<accession>A0A9W9CQA2</accession>
<organism evidence="6 7">
    <name type="scientific">Neocucurbitaria cava</name>
    <dbReference type="NCBI Taxonomy" id="798079"/>
    <lineage>
        <taxon>Eukaryota</taxon>
        <taxon>Fungi</taxon>
        <taxon>Dikarya</taxon>
        <taxon>Ascomycota</taxon>
        <taxon>Pezizomycotina</taxon>
        <taxon>Dothideomycetes</taxon>
        <taxon>Pleosporomycetidae</taxon>
        <taxon>Pleosporales</taxon>
        <taxon>Pleosporineae</taxon>
        <taxon>Cucurbitariaceae</taxon>
        <taxon>Neocucurbitaria</taxon>
    </lineage>
</organism>
<dbReference type="InterPro" id="IPR036866">
    <property type="entry name" value="RibonucZ/Hydroxyglut_hydro"/>
</dbReference>
<dbReference type="PANTHER" id="PTHR42978">
    <property type="entry name" value="QUORUM-QUENCHING LACTONASE YTNP-RELATED-RELATED"/>
    <property type="match status" value="1"/>
</dbReference>
<dbReference type="GO" id="GO:0016787">
    <property type="term" value="F:hydrolase activity"/>
    <property type="evidence" value="ECO:0007669"/>
    <property type="project" value="UniProtKB-KW"/>
</dbReference>
<dbReference type="CDD" id="cd07730">
    <property type="entry name" value="metallo-hydrolase-like_MBL-fold"/>
    <property type="match status" value="1"/>
</dbReference>
<dbReference type="SMART" id="SM00849">
    <property type="entry name" value="Lactamase_B"/>
    <property type="match status" value="1"/>
</dbReference>
<proteinExistence type="inferred from homology"/>
<evidence type="ECO:0000259" key="5">
    <source>
        <dbReference type="SMART" id="SM00849"/>
    </source>
</evidence>
<feature type="domain" description="Metallo-beta-lactamase" evidence="5">
    <location>
        <begin position="45"/>
        <end position="249"/>
    </location>
</feature>
<reference evidence="6" key="1">
    <citation type="submission" date="2022-10" db="EMBL/GenBank/DDBJ databases">
        <title>Tapping the CABI collections for fungal endophytes: first genome assemblies for Collariella, Neodidymelliopsis, Ascochyta clinopodiicola, Didymella pomorum, Didymosphaeria variabile, Neocosmospora piperis and Neocucurbitaria cava.</title>
        <authorList>
            <person name="Hill R."/>
        </authorList>
    </citation>
    <scope>NUCLEOTIDE SEQUENCE</scope>
    <source>
        <strain evidence="6">IMI 356814</strain>
    </source>
</reference>
<comment type="caution">
    <text evidence="6">The sequence shown here is derived from an EMBL/GenBank/DDBJ whole genome shotgun (WGS) entry which is preliminary data.</text>
</comment>
<evidence type="ECO:0000313" key="6">
    <source>
        <dbReference type="EMBL" id="KAJ4376042.1"/>
    </source>
</evidence>
<keyword evidence="3" id="KW-0378">Hydrolase</keyword>
<sequence length="390" mass="43693">MASLNLPQSDATVRLRAIDAKTQMCVSSKGFIQPSLPGFEILNLTSITFLIEHPQLQKKLLFDCGARKDFENFSPRIKERLNLNVKGLKIERDVHEVVQAAGISLNELDAMIWSHWHWDHHGAPEEYPPHVDVVVGPGFKATFMPGYPTNPDAIFLDANFAGRSIREIAFSDESFKIGNFRAHDYFGDGSFYLLDTPGHAIGHMCGLARTTRTTFVFLGGDICHFGGSFRPSSSIPLPDPVPNAHLDAHFPHPCPCSVFTAVHPAGPSSSSNSPRTEPFFEVTSSAQSAYLDREEAARSIRELQRFDGHPDVLVCIAHDPTLIRVLPFLNERPERDLNAWKEEGLKEKARWGWLNELPRDGRPGREMYVEGVWKEGELMGDFTELKATIY</sequence>
<evidence type="ECO:0000256" key="2">
    <source>
        <dbReference type="ARBA" id="ARBA00022723"/>
    </source>
</evidence>
<keyword evidence="7" id="KW-1185">Reference proteome</keyword>
<dbReference type="Pfam" id="PF00753">
    <property type="entry name" value="Lactamase_B"/>
    <property type="match status" value="1"/>
</dbReference>
<comment type="similarity">
    <text evidence="1">Belongs to the metallo-beta-lactamase superfamily.</text>
</comment>
<dbReference type="EMBL" id="JAPEUY010000002">
    <property type="protein sequence ID" value="KAJ4376042.1"/>
    <property type="molecule type" value="Genomic_DNA"/>
</dbReference>
<gene>
    <name evidence="6" type="ORF">N0V83_001323</name>
</gene>
<keyword evidence="2" id="KW-0479">Metal-binding</keyword>
<dbReference type="SUPFAM" id="SSF56281">
    <property type="entry name" value="Metallo-hydrolase/oxidoreductase"/>
    <property type="match status" value="1"/>
</dbReference>
<dbReference type="Gene3D" id="3.60.15.10">
    <property type="entry name" value="Ribonuclease Z/Hydroxyacylglutathione hydrolase-like"/>
    <property type="match status" value="1"/>
</dbReference>
<dbReference type="Proteomes" id="UP001140560">
    <property type="component" value="Unassembled WGS sequence"/>
</dbReference>
<evidence type="ECO:0000256" key="1">
    <source>
        <dbReference type="ARBA" id="ARBA00007749"/>
    </source>
</evidence>
<dbReference type="OrthoDB" id="10250730at2759"/>
<dbReference type="InterPro" id="IPR051013">
    <property type="entry name" value="MBL_superfamily_lactonases"/>
</dbReference>
<dbReference type="AlphaFoldDB" id="A0A9W9CQA2"/>
<name>A0A9W9CQA2_9PLEO</name>
<evidence type="ECO:0000256" key="4">
    <source>
        <dbReference type="ARBA" id="ARBA00022833"/>
    </source>
</evidence>
<dbReference type="InterPro" id="IPR001279">
    <property type="entry name" value="Metallo-B-lactamas"/>
</dbReference>
<evidence type="ECO:0000256" key="3">
    <source>
        <dbReference type="ARBA" id="ARBA00022801"/>
    </source>
</evidence>
<evidence type="ECO:0000313" key="7">
    <source>
        <dbReference type="Proteomes" id="UP001140560"/>
    </source>
</evidence>